<feature type="transmembrane region" description="Helical" evidence="1">
    <location>
        <begin position="288"/>
        <end position="309"/>
    </location>
</feature>
<reference evidence="2 3" key="1">
    <citation type="submission" date="2019-08" db="EMBL/GenBank/DDBJ databases">
        <authorList>
            <person name="Peeters C."/>
        </authorList>
    </citation>
    <scope>NUCLEOTIDE SEQUENCE [LARGE SCALE GENOMIC DNA]</scope>
    <source>
        <strain evidence="2 3">LMG 31110</strain>
    </source>
</reference>
<evidence type="ECO:0000313" key="2">
    <source>
        <dbReference type="EMBL" id="VVD79176.1"/>
    </source>
</evidence>
<keyword evidence="1" id="KW-0812">Transmembrane</keyword>
<name>A0A5E4STF7_9BURK</name>
<protein>
    <recommendedName>
        <fullName evidence="4">Transmembrane protein</fullName>
    </recommendedName>
</protein>
<evidence type="ECO:0008006" key="4">
    <source>
        <dbReference type="Google" id="ProtNLM"/>
    </source>
</evidence>
<gene>
    <name evidence="2" type="ORF">PCO31110_01037</name>
</gene>
<accession>A0A5E4STF7</accession>
<organism evidence="2 3">
    <name type="scientific">Pandoraea communis</name>
    <dbReference type="NCBI Taxonomy" id="2508297"/>
    <lineage>
        <taxon>Bacteria</taxon>
        <taxon>Pseudomonadati</taxon>
        <taxon>Pseudomonadota</taxon>
        <taxon>Betaproteobacteria</taxon>
        <taxon>Burkholderiales</taxon>
        <taxon>Burkholderiaceae</taxon>
        <taxon>Pandoraea</taxon>
    </lineage>
</organism>
<evidence type="ECO:0000313" key="3">
    <source>
        <dbReference type="Proteomes" id="UP000337189"/>
    </source>
</evidence>
<dbReference type="AlphaFoldDB" id="A0A5E4STF7"/>
<feature type="transmembrane region" description="Helical" evidence="1">
    <location>
        <begin position="252"/>
        <end position="276"/>
    </location>
</feature>
<dbReference type="OrthoDB" id="8938493at2"/>
<dbReference type="Proteomes" id="UP000337189">
    <property type="component" value="Unassembled WGS sequence"/>
</dbReference>
<keyword evidence="1" id="KW-0472">Membrane</keyword>
<proteinExistence type="predicted"/>
<dbReference type="EMBL" id="CABPSJ010000001">
    <property type="protein sequence ID" value="VVD79176.1"/>
    <property type="molecule type" value="Genomic_DNA"/>
</dbReference>
<sequence length="387" mass="42268">MKLVPQNYISLGFDTVAPPWPTADSTTSPEWKHVAVRQQMPIVGASSPPADTSPTIETLREGILESFATIKRDWNAAAQTVAPDAVRGKLSNEYDVIVRLSEAVSTHQASDLLSIDKLIETFESAVERICDARDISLTSLKIRSVDAQRSISDPEQLMPKARAAFEALGHLKAALDTMVCASSARRLLEDKRQGLNGANMTPEGLKQAKAELHKAFEVTGDLLSKTEPLIHHYLTQAQTAIPGEKRRWKTKIAILVTFLVITVSLGVASIAVPALLPALAGLALGLKIATTGVGILTALNGICNVFAYARNRGWGQLSNEITAVKNLNDAINRGIEARHGIHQSGATTQIQERLDKINHEITHATRNQRTLNRKFENFDRDDIKTQL</sequence>
<keyword evidence="1" id="KW-1133">Transmembrane helix</keyword>
<dbReference type="RefSeq" id="WP_010806626.1">
    <property type="nucleotide sequence ID" value="NZ_CABPSJ010000001.1"/>
</dbReference>
<evidence type="ECO:0000256" key="1">
    <source>
        <dbReference type="SAM" id="Phobius"/>
    </source>
</evidence>